<evidence type="ECO:0000313" key="2">
    <source>
        <dbReference type="Proteomes" id="UP000198282"/>
    </source>
</evidence>
<dbReference type="Proteomes" id="UP000198282">
    <property type="component" value="Unassembled WGS sequence"/>
</dbReference>
<name>A0A239P572_9ACTN</name>
<keyword evidence="2" id="KW-1185">Reference proteome</keyword>
<accession>A0A239P572</accession>
<dbReference type="AlphaFoldDB" id="A0A239P572"/>
<protein>
    <submittedName>
        <fullName evidence="1">Uncharacterized protein</fullName>
    </submittedName>
</protein>
<reference evidence="1 2" key="1">
    <citation type="submission" date="2017-06" db="EMBL/GenBank/DDBJ databases">
        <authorList>
            <person name="Kim H.J."/>
            <person name="Triplett B.A."/>
        </authorList>
    </citation>
    <scope>NUCLEOTIDE SEQUENCE [LARGE SCALE GENOMIC DNA]</scope>
    <source>
        <strain evidence="1 2">CGMCC 4.2132</strain>
    </source>
</reference>
<organism evidence="1 2">
    <name type="scientific">Streptosporangium subroseum</name>
    <dbReference type="NCBI Taxonomy" id="106412"/>
    <lineage>
        <taxon>Bacteria</taxon>
        <taxon>Bacillati</taxon>
        <taxon>Actinomycetota</taxon>
        <taxon>Actinomycetes</taxon>
        <taxon>Streptosporangiales</taxon>
        <taxon>Streptosporangiaceae</taxon>
        <taxon>Streptosporangium</taxon>
    </lineage>
</organism>
<evidence type="ECO:0000313" key="1">
    <source>
        <dbReference type="EMBL" id="SNT62216.1"/>
    </source>
</evidence>
<sequence length="105" mass="11539">MRSDRLVAQIPAALILVCTLRQPGRVDQQTVEWLGACLVEHRKVKDTIGSRPLLGIVRRQLGVVVELAPHARGSPADTVPLLSNIPFALGPDRHGRRAGCARRHR</sequence>
<gene>
    <name evidence="1" type="ORF">SAMN05216276_10896</name>
</gene>
<dbReference type="EMBL" id="FZOD01000089">
    <property type="protein sequence ID" value="SNT62216.1"/>
    <property type="molecule type" value="Genomic_DNA"/>
</dbReference>
<proteinExistence type="predicted"/>